<dbReference type="RefSeq" id="WP_254151583.1">
    <property type="nucleotide sequence ID" value="NZ_JAHESD010000002.1"/>
</dbReference>
<dbReference type="EMBL" id="JAHESD010000002">
    <property type="protein sequence ID" value="MBT1701887.1"/>
    <property type="molecule type" value="Genomic_DNA"/>
</dbReference>
<protein>
    <submittedName>
        <fullName evidence="1">Uncharacterized protein</fullName>
    </submittedName>
</protein>
<keyword evidence="2" id="KW-1185">Reference proteome</keyword>
<evidence type="ECO:0000313" key="1">
    <source>
        <dbReference type="EMBL" id="MBT1701887.1"/>
    </source>
</evidence>
<dbReference type="Proteomes" id="UP000772618">
    <property type="component" value="Unassembled WGS sequence"/>
</dbReference>
<comment type="caution">
    <text evidence="1">The sequence shown here is derived from an EMBL/GenBank/DDBJ whole genome shotgun (WGS) entry which is preliminary data.</text>
</comment>
<reference evidence="1 2" key="1">
    <citation type="submission" date="2021-05" db="EMBL/GenBank/DDBJ databases">
        <title>A Polyphasic approach of four new species of the genus Ohtaekwangia: Ohtaekwangia histidinii sp. nov., Ohtaekwangia cretensis sp. nov., Ohtaekwangia indiensis sp. nov., Ohtaekwangia reichenbachii sp. nov. from diverse environment.</title>
        <authorList>
            <person name="Octaviana S."/>
        </authorList>
    </citation>
    <scope>NUCLEOTIDE SEQUENCE [LARGE SCALE GENOMIC DNA]</scope>
    <source>
        <strain evidence="1 2">PWU20</strain>
    </source>
</reference>
<gene>
    <name evidence="1" type="ORF">KK060_01270</name>
</gene>
<sequence>MNASQGMDASVLMQKLVEREINTNLLIEFYDEVAENERIFNEMVKDISTKTETEERLKTIKHIERFCVLLRELQEHYEEFLSTEIFFSTETAKRESMVHNASRFLELLEKECNLQFPDLT</sequence>
<name>A0ABS5VM92_9BACT</name>
<proteinExistence type="predicted"/>
<evidence type="ECO:0000313" key="2">
    <source>
        <dbReference type="Proteomes" id="UP000772618"/>
    </source>
</evidence>
<accession>A0ABS5VM92</accession>
<organism evidence="1 2">
    <name type="scientific">Chryseosolibacter indicus</name>
    <dbReference type="NCBI Taxonomy" id="2782351"/>
    <lineage>
        <taxon>Bacteria</taxon>
        <taxon>Pseudomonadati</taxon>
        <taxon>Bacteroidota</taxon>
        <taxon>Cytophagia</taxon>
        <taxon>Cytophagales</taxon>
        <taxon>Chryseotaleaceae</taxon>
        <taxon>Chryseosolibacter</taxon>
    </lineage>
</organism>